<name>U5C9J8_9BACT</name>
<evidence type="ECO:0000256" key="7">
    <source>
        <dbReference type="ARBA" id="ARBA00022984"/>
    </source>
</evidence>
<protein>
    <recommendedName>
        <fullName evidence="10 11">UDP-N-acetylmuramoyl-tripeptide--D-alanyl-D-alanine ligase</fullName>
        <ecNumber evidence="10 11">6.3.2.10</ecNumber>
    </recommendedName>
    <alternativeName>
        <fullName evidence="10">D-alanyl-D-alanine-adding enzyme</fullName>
    </alternativeName>
</protein>
<keyword evidence="4 10" id="KW-0547">Nucleotide-binding</keyword>
<dbReference type="InterPro" id="IPR051046">
    <property type="entry name" value="MurCDEF_CellWall_CoF430Synth"/>
</dbReference>
<keyword evidence="6 10" id="KW-0133">Cell shape</keyword>
<dbReference type="Gene3D" id="3.40.1190.10">
    <property type="entry name" value="Mur-like, catalytic domain"/>
    <property type="match status" value="1"/>
</dbReference>
<evidence type="ECO:0000256" key="8">
    <source>
        <dbReference type="ARBA" id="ARBA00023306"/>
    </source>
</evidence>
<comment type="subcellular location">
    <subcellularLocation>
        <location evidence="10 11">Cytoplasm</location>
    </subcellularLocation>
</comment>
<dbReference type="Gene3D" id="3.40.1390.10">
    <property type="entry name" value="MurE/MurF, N-terminal domain"/>
    <property type="match status" value="1"/>
</dbReference>
<dbReference type="SUPFAM" id="SSF63418">
    <property type="entry name" value="MurE/MurF N-terminal domain"/>
    <property type="match status" value="1"/>
</dbReference>
<evidence type="ECO:0000256" key="11">
    <source>
        <dbReference type="RuleBase" id="RU004136"/>
    </source>
</evidence>
<dbReference type="GO" id="GO:0008766">
    <property type="term" value="F:UDP-N-acetylmuramoylalanyl-D-glutamyl-2,6-diaminopimelate-D-alanyl-D-alanine ligase activity"/>
    <property type="evidence" value="ECO:0007669"/>
    <property type="project" value="RHEA"/>
</dbReference>
<comment type="pathway">
    <text evidence="10 11">Cell wall biogenesis; peptidoglycan biosynthesis.</text>
</comment>
<dbReference type="UniPathway" id="UPA00219"/>
<evidence type="ECO:0000259" key="12">
    <source>
        <dbReference type="Pfam" id="PF01225"/>
    </source>
</evidence>
<comment type="catalytic activity">
    <reaction evidence="10 11">
        <text>D-alanyl-D-alanine + UDP-N-acetyl-alpha-D-muramoyl-L-alanyl-gamma-D-glutamyl-meso-2,6-diaminopimelate + ATP = UDP-N-acetyl-alpha-D-muramoyl-L-alanyl-gamma-D-glutamyl-meso-2,6-diaminopimeloyl-D-alanyl-D-alanine + ADP + phosphate + H(+)</text>
        <dbReference type="Rhea" id="RHEA:28374"/>
        <dbReference type="ChEBI" id="CHEBI:15378"/>
        <dbReference type="ChEBI" id="CHEBI:30616"/>
        <dbReference type="ChEBI" id="CHEBI:43474"/>
        <dbReference type="ChEBI" id="CHEBI:57822"/>
        <dbReference type="ChEBI" id="CHEBI:61386"/>
        <dbReference type="ChEBI" id="CHEBI:83905"/>
        <dbReference type="ChEBI" id="CHEBI:456216"/>
        <dbReference type="EC" id="6.3.2.10"/>
    </reaction>
</comment>
<evidence type="ECO:0000259" key="14">
    <source>
        <dbReference type="Pfam" id="PF08245"/>
    </source>
</evidence>
<organism evidence="15 16">
    <name type="scientific">Rhodonellum psychrophilum GCM71 = DSM 17998</name>
    <dbReference type="NCBI Taxonomy" id="1123057"/>
    <lineage>
        <taxon>Bacteria</taxon>
        <taxon>Pseudomonadati</taxon>
        <taxon>Bacteroidota</taxon>
        <taxon>Cytophagia</taxon>
        <taxon>Cytophagales</taxon>
        <taxon>Cytophagaceae</taxon>
        <taxon>Rhodonellum</taxon>
    </lineage>
</organism>
<dbReference type="GO" id="GO:0005524">
    <property type="term" value="F:ATP binding"/>
    <property type="evidence" value="ECO:0007669"/>
    <property type="project" value="UniProtKB-UniRule"/>
</dbReference>
<dbReference type="EMBL" id="AWXR01000001">
    <property type="protein sequence ID" value="ERM84842.1"/>
    <property type="molecule type" value="Genomic_DNA"/>
</dbReference>
<feature type="binding site" evidence="10">
    <location>
        <begin position="114"/>
        <end position="120"/>
    </location>
    <ligand>
        <name>ATP</name>
        <dbReference type="ChEBI" id="CHEBI:30616"/>
    </ligand>
</feature>
<evidence type="ECO:0000256" key="9">
    <source>
        <dbReference type="ARBA" id="ARBA00023316"/>
    </source>
</evidence>
<dbReference type="Pfam" id="PF02875">
    <property type="entry name" value="Mur_ligase_C"/>
    <property type="match status" value="1"/>
</dbReference>
<dbReference type="InterPro" id="IPR036615">
    <property type="entry name" value="Mur_ligase_C_dom_sf"/>
</dbReference>
<feature type="domain" description="Mur ligase central" evidence="14">
    <location>
        <begin position="113"/>
        <end position="293"/>
    </location>
</feature>
<feature type="domain" description="Mur ligase C-terminal" evidence="13">
    <location>
        <begin position="316"/>
        <end position="434"/>
    </location>
</feature>
<proteinExistence type="inferred from homology"/>
<dbReference type="PANTHER" id="PTHR43024:SF1">
    <property type="entry name" value="UDP-N-ACETYLMURAMOYL-TRIPEPTIDE--D-ALANYL-D-ALANINE LIGASE"/>
    <property type="match status" value="1"/>
</dbReference>
<keyword evidence="2 10" id="KW-0436">Ligase</keyword>
<evidence type="ECO:0000256" key="1">
    <source>
        <dbReference type="ARBA" id="ARBA00022490"/>
    </source>
</evidence>
<dbReference type="Gene3D" id="3.90.190.20">
    <property type="entry name" value="Mur ligase, C-terminal domain"/>
    <property type="match status" value="1"/>
</dbReference>
<evidence type="ECO:0000259" key="13">
    <source>
        <dbReference type="Pfam" id="PF02875"/>
    </source>
</evidence>
<reference evidence="15 16" key="1">
    <citation type="journal article" date="2013" name="Genome Announc.">
        <title>Draft Genome Sequence of the Psychrophilic and Alkaliphilic Rhodonellum psychrophilum Strain GCM71T.</title>
        <authorList>
            <person name="Hauptmann A.L."/>
            <person name="Glaring M.A."/>
            <person name="Hallin P.F."/>
            <person name="Prieme A."/>
            <person name="Stougaard P."/>
        </authorList>
    </citation>
    <scope>NUCLEOTIDE SEQUENCE [LARGE SCALE GENOMIC DNA]</scope>
    <source>
        <strain evidence="15 16">GCM71</strain>
    </source>
</reference>
<dbReference type="GO" id="GO:0009252">
    <property type="term" value="P:peptidoglycan biosynthetic process"/>
    <property type="evidence" value="ECO:0007669"/>
    <property type="project" value="UniProtKB-UniRule"/>
</dbReference>
<dbReference type="InterPro" id="IPR000713">
    <property type="entry name" value="Mur_ligase_N"/>
</dbReference>
<dbReference type="GO" id="GO:0047480">
    <property type="term" value="F:UDP-N-acetylmuramoyl-tripeptide-D-alanyl-D-alanine ligase activity"/>
    <property type="evidence" value="ECO:0007669"/>
    <property type="project" value="UniProtKB-UniRule"/>
</dbReference>
<keyword evidence="3 10" id="KW-0132">Cell division</keyword>
<dbReference type="InterPro" id="IPR035911">
    <property type="entry name" value="MurE/MurF_N"/>
</dbReference>
<dbReference type="PATRIC" id="fig|1123057.7.peg.31"/>
<dbReference type="HAMAP" id="MF_02019">
    <property type="entry name" value="MurF"/>
    <property type="match status" value="1"/>
</dbReference>
<dbReference type="InterPro" id="IPR004101">
    <property type="entry name" value="Mur_ligase_C"/>
</dbReference>
<evidence type="ECO:0000256" key="6">
    <source>
        <dbReference type="ARBA" id="ARBA00022960"/>
    </source>
</evidence>
<keyword evidence="7 10" id="KW-0573">Peptidoglycan synthesis</keyword>
<gene>
    <name evidence="10" type="primary">murF</name>
    <name evidence="15" type="ORF">P872_22540</name>
</gene>
<evidence type="ECO:0000256" key="2">
    <source>
        <dbReference type="ARBA" id="ARBA00022598"/>
    </source>
</evidence>
<dbReference type="NCBIfam" id="TIGR01143">
    <property type="entry name" value="murF"/>
    <property type="match status" value="1"/>
</dbReference>
<dbReference type="SUPFAM" id="SSF53623">
    <property type="entry name" value="MurD-like peptide ligases, catalytic domain"/>
    <property type="match status" value="1"/>
</dbReference>
<dbReference type="InterPro" id="IPR013221">
    <property type="entry name" value="Mur_ligase_cen"/>
</dbReference>
<sequence>MFCIPLILAFQEKYSMDITALYSHFISSTGVSSDTRKIEKGNLFFALKGPSFNANDFAPQALEAGAALVVVDEERVIPAGDTRYFLVEDVLTSLQKLANHHRKQLDIPIIGLTGSNGKTTSKELIQAVLKQKFKTVATVGNLNNHIGVPLTLLSIGRDAEIAIIEMGANKPGDIKELCDIAEPTHGFITNIGRAHLEGMGGIEGVLKTKTELFQFLRETKGTVFINTQDPMLSNMAKRFDSPVLYPGADDFCQVSFEGADPFVKFKVENDPIVYQSALIGAYNFGNIATALTVGKYFGVPMEKAVEGILGYHPSNMRSQLIEKRSNLIILDAYNANPSSMEVAIKAFGEMTGRKHKMVILGDMFELGESAEAEHQKLGEWVCQYDFDKVCFTGNLTQAALSKAPKSLYFPDPFSLRNWLEDSKFEDYLILIKGSRGMKLEGLVNFI</sequence>
<dbReference type="Proteomes" id="UP000016843">
    <property type="component" value="Unassembled WGS sequence"/>
</dbReference>
<evidence type="ECO:0000313" key="16">
    <source>
        <dbReference type="Proteomes" id="UP000016843"/>
    </source>
</evidence>
<dbReference type="InterPro" id="IPR036565">
    <property type="entry name" value="Mur-like_cat_sf"/>
</dbReference>
<evidence type="ECO:0000313" key="15">
    <source>
        <dbReference type="EMBL" id="ERM84842.1"/>
    </source>
</evidence>
<dbReference type="Pfam" id="PF08245">
    <property type="entry name" value="Mur_ligase_M"/>
    <property type="match status" value="1"/>
</dbReference>
<comment type="caution">
    <text evidence="15">The sequence shown here is derived from an EMBL/GenBank/DDBJ whole genome shotgun (WGS) entry which is preliminary data.</text>
</comment>
<evidence type="ECO:0000256" key="10">
    <source>
        <dbReference type="HAMAP-Rule" id="MF_02019"/>
    </source>
</evidence>
<dbReference type="AlphaFoldDB" id="U5C9J8"/>
<keyword evidence="5 10" id="KW-0067">ATP-binding</keyword>
<keyword evidence="16" id="KW-1185">Reference proteome</keyword>
<dbReference type="GO" id="GO:0051301">
    <property type="term" value="P:cell division"/>
    <property type="evidence" value="ECO:0007669"/>
    <property type="project" value="UniProtKB-KW"/>
</dbReference>
<keyword evidence="8 10" id="KW-0131">Cell cycle</keyword>
<feature type="domain" description="Mur ligase N-terminal catalytic" evidence="12">
    <location>
        <begin position="29"/>
        <end position="101"/>
    </location>
</feature>
<evidence type="ECO:0000256" key="3">
    <source>
        <dbReference type="ARBA" id="ARBA00022618"/>
    </source>
</evidence>
<dbReference type="GO" id="GO:0008360">
    <property type="term" value="P:regulation of cell shape"/>
    <property type="evidence" value="ECO:0007669"/>
    <property type="project" value="UniProtKB-KW"/>
</dbReference>
<comment type="similarity">
    <text evidence="10">Belongs to the MurCDEF family. MurF subfamily.</text>
</comment>
<comment type="function">
    <text evidence="10 11">Involved in cell wall formation. Catalyzes the final step in the synthesis of UDP-N-acetylmuramoyl-pentapeptide, the precursor of murein.</text>
</comment>
<evidence type="ECO:0000256" key="5">
    <source>
        <dbReference type="ARBA" id="ARBA00022840"/>
    </source>
</evidence>
<dbReference type="GO" id="GO:0005737">
    <property type="term" value="C:cytoplasm"/>
    <property type="evidence" value="ECO:0007669"/>
    <property type="project" value="UniProtKB-SubCell"/>
</dbReference>
<accession>U5C9J8</accession>
<keyword evidence="1 10" id="KW-0963">Cytoplasm</keyword>
<dbReference type="GO" id="GO:0071555">
    <property type="term" value="P:cell wall organization"/>
    <property type="evidence" value="ECO:0007669"/>
    <property type="project" value="UniProtKB-KW"/>
</dbReference>
<dbReference type="Pfam" id="PF01225">
    <property type="entry name" value="Mur_ligase"/>
    <property type="match status" value="1"/>
</dbReference>
<keyword evidence="9 10" id="KW-0961">Cell wall biogenesis/degradation</keyword>
<dbReference type="eggNOG" id="COG0770">
    <property type="taxonomic scope" value="Bacteria"/>
</dbReference>
<dbReference type="InterPro" id="IPR005863">
    <property type="entry name" value="UDP-N-AcMur_synth"/>
</dbReference>
<dbReference type="EC" id="6.3.2.10" evidence="10 11"/>
<dbReference type="SUPFAM" id="SSF53244">
    <property type="entry name" value="MurD-like peptide ligases, peptide-binding domain"/>
    <property type="match status" value="1"/>
</dbReference>
<evidence type="ECO:0000256" key="4">
    <source>
        <dbReference type="ARBA" id="ARBA00022741"/>
    </source>
</evidence>
<dbReference type="PANTHER" id="PTHR43024">
    <property type="entry name" value="UDP-N-ACETYLMURAMOYL-TRIPEPTIDE--D-ALANYL-D-ALANINE LIGASE"/>
    <property type="match status" value="1"/>
</dbReference>